<name>A0AAV8SB39_9ROSI</name>
<evidence type="ECO:0000313" key="2">
    <source>
        <dbReference type="Proteomes" id="UP001159364"/>
    </source>
</evidence>
<protein>
    <submittedName>
        <fullName evidence="1">Uncharacterized protein</fullName>
    </submittedName>
</protein>
<accession>A0AAV8SB39</accession>
<dbReference type="AlphaFoldDB" id="A0AAV8SB39"/>
<sequence>MDTRAKKTSTNLERTGTATGIFGAARAISRRISLCSLARGAKGKGLTAKAQPRVDQGQSSAGSSQVSTLDLAIRLKPTTSDHNLVVTIPTHSEMICDNTLIAVPPQPVAEGPLGMEEVAKPGATSAIHDLSTSKPPDVAMALVGQADCSGSCPSLLEALVPSSLEPEDIQVERSVEASR</sequence>
<reference evidence="1 2" key="1">
    <citation type="submission" date="2021-09" db="EMBL/GenBank/DDBJ databases">
        <title>Genomic insights and catalytic innovation underlie evolution of tropane alkaloids biosynthesis.</title>
        <authorList>
            <person name="Wang Y.-J."/>
            <person name="Tian T."/>
            <person name="Huang J.-P."/>
            <person name="Huang S.-X."/>
        </authorList>
    </citation>
    <scope>NUCLEOTIDE SEQUENCE [LARGE SCALE GENOMIC DNA]</scope>
    <source>
        <strain evidence="1">KIB-2018</strain>
        <tissue evidence="1">Leaf</tissue>
    </source>
</reference>
<dbReference type="Proteomes" id="UP001159364">
    <property type="component" value="Linkage Group LG12"/>
</dbReference>
<evidence type="ECO:0000313" key="1">
    <source>
        <dbReference type="EMBL" id="KAJ8749253.1"/>
    </source>
</evidence>
<keyword evidence="2" id="KW-1185">Reference proteome</keyword>
<dbReference type="EMBL" id="JAIWQS010000012">
    <property type="protein sequence ID" value="KAJ8749253.1"/>
    <property type="molecule type" value="Genomic_DNA"/>
</dbReference>
<gene>
    <name evidence="1" type="ORF">K2173_018732</name>
</gene>
<proteinExistence type="predicted"/>
<organism evidence="1 2">
    <name type="scientific">Erythroxylum novogranatense</name>
    <dbReference type="NCBI Taxonomy" id="1862640"/>
    <lineage>
        <taxon>Eukaryota</taxon>
        <taxon>Viridiplantae</taxon>
        <taxon>Streptophyta</taxon>
        <taxon>Embryophyta</taxon>
        <taxon>Tracheophyta</taxon>
        <taxon>Spermatophyta</taxon>
        <taxon>Magnoliopsida</taxon>
        <taxon>eudicotyledons</taxon>
        <taxon>Gunneridae</taxon>
        <taxon>Pentapetalae</taxon>
        <taxon>rosids</taxon>
        <taxon>fabids</taxon>
        <taxon>Malpighiales</taxon>
        <taxon>Erythroxylaceae</taxon>
        <taxon>Erythroxylum</taxon>
    </lineage>
</organism>
<comment type="caution">
    <text evidence="1">The sequence shown here is derived from an EMBL/GenBank/DDBJ whole genome shotgun (WGS) entry which is preliminary data.</text>
</comment>